<evidence type="ECO:0000313" key="5">
    <source>
        <dbReference type="Proteomes" id="UP001497444"/>
    </source>
</evidence>
<dbReference type="InterPro" id="IPR002885">
    <property type="entry name" value="PPR_rpt"/>
</dbReference>
<dbReference type="PROSITE" id="PS51375">
    <property type="entry name" value="PPR"/>
    <property type="match status" value="5"/>
</dbReference>
<proteinExistence type="predicted"/>
<dbReference type="InterPro" id="IPR046848">
    <property type="entry name" value="E_motif"/>
</dbReference>
<dbReference type="Pfam" id="PF01535">
    <property type="entry name" value="PPR"/>
    <property type="match status" value="1"/>
</dbReference>
<feature type="repeat" description="PPR" evidence="2">
    <location>
        <begin position="262"/>
        <end position="292"/>
    </location>
</feature>
<dbReference type="Gene3D" id="1.25.40.10">
    <property type="entry name" value="Tetratricopeptide repeat domain"/>
    <property type="match status" value="4"/>
</dbReference>
<dbReference type="Pfam" id="PF14432">
    <property type="entry name" value="DYW_deaminase"/>
    <property type="match status" value="1"/>
</dbReference>
<dbReference type="Pfam" id="PF13041">
    <property type="entry name" value="PPR_2"/>
    <property type="match status" value="3"/>
</dbReference>
<dbReference type="InterPro" id="IPR046960">
    <property type="entry name" value="PPR_At4g14850-like_plant"/>
</dbReference>
<feature type="repeat" description="PPR" evidence="2">
    <location>
        <begin position="83"/>
        <end position="118"/>
    </location>
</feature>
<dbReference type="EMBL" id="OZ020096">
    <property type="protein sequence ID" value="CAK9255130.1"/>
    <property type="molecule type" value="Genomic_DNA"/>
</dbReference>
<dbReference type="PANTHER" id="PTHR47926:SF347">
    <property type="entry name" value="PENTATRICOPEPTIDE REPEAT-CONTAINING PROTEIN"/>
    <property type="match status" value="1"/>
</dbReference>
<evidence type="ECO:0000313" key="4">
    <source>
        <dbReference type="EMBL" id="CAK9255130.1"/>
    </source>
</evidence>
<evidence type="ECO:0000259" key="3">
    <source>
        <dbReference type="Pfam" id="PF14432"/>
    </source>
</evidence>
<dbReference type="Pfam" id="PF13812">
    <property type="entry name" value="PPR_3"/>
    <property type="match status" value="1"/>
</dbReference>
<gene>
    <name evidence="4" type="ORF">CSSPJE1EN1_LOCUS608</name>
</gene>
<sequence length="600" mass="67187">MSVIHKMEEQGIPVVHSTYAKLLRRCSEMRDLVEGKQVYSHMVQRGLQPNIFIGNVLLDMFVNSSASVEDAREVFDNKLVEKDVVSWSTMITGYAKHGHGKEAFELFCCMLQQEGVKPNTITYMSVLKACSIIIPNGLECGEHVHAHIIESGFEPDVRVWTSLISMYTRCGRTLEWGREVHAHIVNSRLKWDVCVGTALISMYAKCGASEDAFKVYRELQQEGVGLNRVTYICILKACANLTALAEGRQLNLNIIEAGLGADIWIQNALIDMYAKCGSFVDARKVFDTMAQRDVVSWTVMIDALSQHGCGEEALELFGQMKEEGVQPDAITFIGVLSACSHAGLVNEGLGYFSSMFQDHGIMPTSTHYGCMVDLLGRAGRLREAEECIKKMPNEANPSIWAALLGACRVYCNVKLAESAATHWLKLEPKNAAVYVLLSHVYAAAGMWDSIVEIRKLMEERGVQKEPGRCWIEVEGKMHTFVADDRTHLQVEQIYAELETLSVQMKEAGYVPDTRFVVHDLDEQQKERAVCYHSEKLAIAYGIISTAPGTQIRIFKNLRICSDCHTATKFISKITGREIVARDGNRFHHFNNGECSCGEYW</sequence>
<protein>
    <recommendedName>
        <fullName evidence="3">DYW domain-containing protein</fullName>
    </recommendedName>
</protein>
<name>A0ABP0VNS6_9BRYO</name>
<dbReference type="Pfam" id="PF20431">
    <property type="entry name" value="E_motif"/>
    <property type="match status" value="1"/>
</dbReference>
<dbReference type="NCBIfam" id="TIGR00756">
    <property type="entry name" value="PPR"/>
    <property type="match status" value="4"/>
</dbReference>
<keyword evidence="5" id="KW-1185">Reference proteome</keyword>
<reference evidence="4 5" key="1">
    <citation type="submission" date="2024-02" db="EMBL/GenBank/DDBJ databases">
        <authorList>
            <consortium name="ELIXIR-Norway"/>
            <consortium name="Elixir Norway"/>
        </authorList>
    </citation>
    <scope>NUCLEOTIDE SEQUENCE [LARGE SCALE GENOMIC DNA]</scope>
</reference>
<dbReference type="InterPro" id="IPR011990">
    <property type="entry name" value="TPR-like_helical_dom_sf"/>
</dbReference>
<dbReference type="Proteomes" id="UP001497444">
    <property type="component" value="Chromosome 1"/>
</dbReference>
<dbReference type="PANTHER" id="PTHR47926">
    <property type="entry name" value="PENTATRICOPEPTIDE REPEAT-CONTAINING PROTEIN"/>
    <property type="match status" value="1"/>
</dbReference>
<feature type="domain" description="DYW" evidence="3">
    <location>
        <begin position="508"/>
        <end position="600"/>
    </location>
</feature>
<keyword evidence="1" id="KW-0677">Repeat</keyword>
<feature type="repeat" description="PPR" evidence="2">
    <location>
        <begin position="15"/>
        <end position="49"/>
    </location>
</feature>
<feature type="repeat" description="PPR" evidence="2">
    <location>
        <begin position="192"/>
        <end position="226"/>
    </location>
</feature>
<evidence type="ECO:0000256" key="2">
    <source>
        <dbReference type="PROSITE-ProRule" id="PRU00708"/>
    </source>
</evidence>
<accession>A0ABP0VNS6</accession>
<dbReference type="SUPFAM" id="SSF48452">
    <property type="entry name" value="TPR-like"/>
    <property type="match status" value="1"/>
</dbReference>
<evidence type="ECO:0000256" key="1">
    <source>
        <dbReference type="ARBA" id="ARBA00022737"/>
    </source>
</evidence>
<organism evidence="4 5">
    <name type="scientific">Sphagnum jensenii</name>
    <dbReference type="NCBI Taxonomy" id="128206"/>
    <lineage>
        <taxon>Eukaryota</taxon>
        <taxon>Viridiplantae</taxon>
        <taxon>Streptophyta</taxon>
        <taxon>Embryophyta</taxon>
        <taxon>Bryophyta</taxon>
        <taxon>Sphagnophytina</taxon>
        <taxon>Sphagnopsida</taxon>
        <taxon>Sphagnales</taxon>
        <taxon>Sphagnaceae</taxon>
        <taxon>Sphagnum</taxon>
    </lineage>
</organism>
<feature type="repeat" description="PPR" evidence="2">
    <location>
        <begin position="293"/>
        <end position="327"/>
    </location>
</feature>
<dbReference type="InterPro" id="IPR032867">
    <property type="entry name" value="DYW_dom"/>
</dbReference>